<evidence type="ECO:0000256" key="2">
    <source>
        <dbReference type="SAM" id="SignalP"/>
    </source>
</evidence>
<dbReference type="InterPro" id="IPR037291">
    <property type="entry name" value="DUF4139"/>
</dbReference>
<evidence type="ECO:0000256" key="1">
    <source>
        <dbReference type="SAM" id="Coils"/>
    </source>
</evidence>
<accession>A0A2T1ADG4</accession>
<dbReference type="EMBL" id="PVUF01000009">
    <property type="protein sequence ID" value="PRZ46606.1"/>
    <property type="molecule type" value="Genomic_DNA"/>
</dbReference>
<dbReference type="InterPro" id="IPR025554">
    <property type="entry name" value="DUF4140"/>
</dbReference>
<dbReference type="OrthoDB" id="580912at2"/>
<dbReference type="InterPro" id="IPR011935">
    <property type="entry name" value="CHP02231"/>
</dbReference>
<feature type="domain" description="DUF4139" evidence="3">
    <location>
        <begin position="229"/>
        <end position="543"/>
    </location>
</feature>
<dbReference type="Pfam" id="PF13600">
    <property type="entry name" value="DUF4140"/>
    <property type="match status" value="1"/>
</dbReference>
<dbReference type="RefSeq" id="WP_106164329.1">
    <property type="nucleotide sequence ID" value="NZ_PVUF01000009.1"/>
</dbReference>
<evidence type="ECO:0000259" key="4">
    <source>
        <dbReference type="Pfam" id="PF13600"/>
    </source>
</evidence>
<evidence type="ECO:0000313" key="6">
    <source>
        <dbReference type="Proteomes" id="UP000237718"/>
    </source>
</evidence>
<dbReference type="Pfam" id="PF13598">
    <property type="entry name" value="DUF4139"/>
    <property type="match status" value="1"/>
</dbReference>
<feature type="domain" description="DUF4140" evidence="4">
    <location>
        <begin position="34"/>
        <end position="139"/>
    </location>
</feature>
<dbReference type="NCBIfam" id="TIGR02231">
    <property type="entry name" value="mucoidy inhibitor MuiA family protein"/>
    <property type="match status" value="1"/>
</dbReference>
<feature type="signal peptide" evidence="2">
    <location>
        <begin position="1"/>
        <end position="22"/>
    </location>
</feature>
<name>A0A2T1ADG4_TRISK</name>
<dbReference type="AlphaFoldDB" id="A0A2T1ADG4"/>
<organism evidence="5 6">
    <name type="scientific">Tritonibacter scottomollicae</name>
    <name type="common">Epibacterium scottomollicae</name>
    <dbReference type="NCBI Taxonomy" id="483013"/>
    <lineage>
        <taxon>Bacteria</taxon>
        <taxon>Pseudomonadati</taxon>
        <taxon>Pseudomonadota</taxon>
        <taxon>Alphaproteobacteria</taxon>
        <taxon>Rhodobacterales</taxon>
        <taxon>Paracoccaceae</taxon>
        <taxon>Tritonibacter</taxon>
    </lineage>
</organism>
<sequence>MRVLLSSALLGVAALMSTTALADTFSATSRVSAVTVYPSEALITRTAEVELPAGRHRILIGGMPFIDEIEGLQVIHPGVRRVGLYMREGYPVLQDASTPEREAAKARVVEVEDQIDALHRASAEARLAADGAEASIAFLTQLGRGEGTALPDPDQLRALITTIGEETAQARETILRAEATERSFERDLTALEAELLRAQAELEALSQQDEKQMFLALDVLASEGVTVPLRLSYPADAVSWQPAYEFNLKTGDAPQVALRRDIMIQQATGEDWVDVALRVSTSTPDQRINPNELWPARRWIEDDYEAKQQFSSDSRVMSDSLEASVAAPVMMEEAGGGFGTVTSEAGVSYSFETPVTLRSGAELAYLNLPDVTMMAEVTARAVPRRDQTAFRMASVTNTSGEELLGSSNSRFFVDGELIGSGHFGGLTSEAEADLGFGPIDGLRIKRDLLDQSEGGRGVISRSNQRDLTAEIEVENLTGDTWPLRVLDQVPYSEQEDLEINWSASPAPSEENVEKQRGILAWDLEMQPGETRIITLNTRLSWPEGKVLR</sequence>
<feature type="coiled-coil region" evidence="1">
    <location>
        <begin position="174"/>
        <end position="208"/>
    </location>
</feature>
<gene>
    <name evidence="5" type="ORF">CLV89_10919</name>
</gene>
<keyword evidence="1" id="KW-0175">Coiled coil</keyword>
<keyword evidence="2" id="KW-0732">Signal</keyword>
<dbReference type="PANTHER" id="PTHR31005:SF8">
    <property type="entry name" value="DUF4139 DOMAIN-CONTAINING PROTEIN"/>
    <property type="match status" value="1"/>
</dbReference>
<reference evidence="5 6" key="1">
    <citation type="submission" date="2018-03" db="EMBL/GenBank/DDBJ databases">
        <title>Genomic Encyclopedia of Archaeal and Bacterial Type Strains, Phase II (KMG-II): from individual species to whole genera.</title>
        <authorList>
            <person name="Goeker M."/>
        </authorList>
    </citation>
    <scope>NUCLEOTIDE SEQUENCE [LARGE SCALE GENOMIC DNA]</scope>
    <source>
        <strain evidence="5 6">DSM 25328</strain>
    </source>
</reference>
<dbReference type="PANTHER" id="PTHR31005">
    <property type="entry name" value="DUF4139 DOMAIN-CONTAINING PROTEIN"/>
    <property type="match status" value="1"/>
</dbReference>
<proteinExistence type="predicted"/>
<evidence type="ECO:0000313" key="5">
    <source>
        <dbReference type="EMBL" id="PRZ46606.1"/>
    </source>
</evidence>
<feature type="chain" id="PRO_5015721845" evidence="2">
    <location>
        <begin position="23"/>
        <end position="548"/>
    </location>
</feature>
<dbReference type="Proteomes" id="UP000237718">
    <property type="component" value="Unassembled WGS sequence"/>
</dbReference>
<evidence type="ECO:0000259" key="3">
    <source>
        <dbReference type="Pfam" id="PF13598"/>
    </source>
</evidence>
<protein>
    <submittedName>
        <fullName evidence="5">Uncharacterized protein (TIGR02231 family)</fullName>
    </submittedName>
</protein>
<comment type="caution">
    <text evidence="5">The sequence shown here is derived from an EMBL/GenBank/DDBJ whole genome shotgun (WGS) entry which is preliminary data.</text>
</comment>